<evidence type="ECO:0000256" key="2">
    <source>
        <dbReference type="ARBA" id="ARBA00022529"/>
    </source>
</evidence>
<dbReference type="PANTHER" id="PTHR33308">
    <property type="entry name" value="PEPTIDOGLYCAN HYDROLASE FLGJ"/>
    <property type="match status" value="1"/>
</dbReference>
<evidence type="ECO:0000256" key="5">
    <source>
        <dbReference type="ARBA" id="ARBA00032108"/>
    </source>
</evidence>
<dbReference type="Proteomes" id="UP000886607">
    <property type="component" value="Unassembled WGS sequence"/>
</dbReference>
<evidence type="ECO:0000313" key="11">
    <source>
        <dbReference type="Proteomes" id="UP000886607"/>
    </source>
</evidence>
<keyword evidence="3" id="KW-0081">Bacteriolytic enzyme</keyword>
<dbReference type="Gene3D" id="4.10.80.30">
    <property type="entry name" value="DNA polymerase, domain 6"/>
    <property type="match status" value="1"/>
</dbReference>
<dbReference type="Gene3D" id="1.10.530.10">
    <property type="match status" value="1"/>
</dbReference>
<evidence type="ECO:0000256" key="3">
    <source>
        <dbReference type="ARBA" id="ARBA00022638"/>
    </source>
</evidence>
<dbReference type="InterPro" id="IPR018392">
    <property type="entry name" value="LysM"/>
</dbReference>
<organism evidence="9 10">
    <name type="scientific">Tetragenococcus koreensis</name>
    <dbReference type="NCBI Taxonomy" id="290335"/>
    <lineage>
        <taxon>Bacteria</taxon>
        <taxon>Bacillati</taxon>
        <taxon>Bacillota</taxon>
        <taxon>Bacilli</taxon>
        <taxon>Lactobacillales</taxon>
        <taxon>Enterococcaceae</taxon>
        <taxon>Tetragenococcus</taxon>
    </lineage>
</organism>
<reference evidence="9" key="2">
    <citation type="journal article" date="2020" name="Int. Dairy J.">
        <title>Lactic acid bacterial diversity in Brie cheese focusing on salt concentration and pH of isolation medium and characterisation of halophilic and alkaliphilic lactic acid bacterial isolates.</title>
        <authorList>
            <person name="Unno R."/>
            <person name="Matsutani M."/>
            <person name="Suzuki T."/>
            <person name="Kodama K."/>
            <person name="Matsushita H."/>
            <person name="Yamasato K."/>
            <person name="Koizumi Y."/>
            <person name="Ishikawa M."/>
        </authorList>
    </citation>
    <scope>NUCLEOTIDE SEQUENCE</scope>
    <source>
        <strain evidence="9">7C1</strain>
        <strain evidence="8">8C4</strain>
    </source>
</reference>
<evidence type="ECO:0000259" key="7">
    <source>
        <dbReference type="PROSITE" id="PS51782"/>
    </source>
</evidence>
<dbReference type="Gene3D" id="3.10.350.10">
    <property type="entry name" value="LysM domain"/>
    <property type="match status" value="1"/>
</dbReference>
<evidence type="ECO:0000256" key="1">
    <source>
        <dbReference type="ARBA" id="ARBA00010266"/>
    </source>
</evidence>
<feature type="region of interest" description="Disordered" evidence="6">
    <location>
        <begin position="231"/>
        <end position="253"/>
    </location>
</feature>
<dbReference type="AlphaFoldDB" id="A0AAN4UD13"/>
<dbReference type="Proteomes" id="UP000886597">
    <property type="component" value="Unassembled WGS sequence"/>
</dbReference>
<feature type="domain" description="LysM" evidence="7">
    <location>
        <begin position="252"/>
        <end position="295"/>
    </location>
</feature>
<dbReference type="CDD" id="cd00118">
    <property type="entry name" value="LysM"/>
    <property type="match status" value="1"/>
</dbReference>
<dbReference type="SUPFAM" id="SSF54106">
    <property type="entry name" value="LysM domain"/>
    <property type="match status" value="1"/>
</dbReference>
<dbReference type="Pfam" id="PF01476">
    <property type="entry name" value="LysM"/>
    <property type="match status" value="1"/>
</dbReference>
<dbReference type="GO" id="GO:0004040">
    <property type="term" value="F:amidase activity"/>
    <property type="evidence" value="ECO:0007669"/>
    <property type="project" value="InterPro"/>
</dbReference>
<dbReference type="GO" id="GO:0042742">
    <property type="term" value="P:defense response to bacterium"/>
    <property type="evidence" value="ECO:0007669"/>
    <property type="project" value="UniProtKB-KW"/>
</dbReference>
<dbReference type="Pfam" id="PF01832">
    <property type="entry name" value="Glucosaminidase"/>
    <property type="match status" value="1"/>
</dbReference>
<accession>A0AAN4UD13</accession>
<reference evidence="9" key="1">
    <citation type="submission" date="2019-08" db="EMBL/GenBank/DDBJ databases">
        <authorList>
            <person name="Ishikawa M."/>
            <person name="Suzuki T."/>
            <person name="Matsutani M."/>
        </authorList>
    </citation>
    <scope>NUCLEOTIDE SEQUENCE</scope>
    <source>
        <strain evidence="9">7C1</strain>
        <strain evidence="8">8C4</strain>
    </source>
</reference>
<dbReference type="SMART" id="SM00257">
    <property type="entry name" value="LysM"/>
    <property type="match status" value="1"/>
</dbReference>
<comment type="caution">
    <text evidence="9">The sequence shown here is derived from an EMBL/GenBank/DDBJ whole genome shotgun (WGS) entry which is preliminary data.</text>
</comment>
<name>A0AAN4UD13_9ENTE</name>
<dbReference type="EMBL" id="BKBO01000037">
    <property type="protein sequence ID" value="GEQ50180.1"/>
    <property type="molecule type" value="Genomic_DNA"/>
</dbReference>
<dbReference type="KEGG" id="tkr:C7K43_02950"/>
<evidence type="ECO:0000256" key="6">
    <source>
        <dbReference type="SAM" id="MobiDB-lite"/>
    </source>
</evidence>
<comment type="similarity">
    <text evidence="1">Belongs to the glycosyl hydrolase 73 family.</text>
</comment>
<gene>
    <name evidence="8" type="ORF">TK11N_20320</name>
    <name evidence="9" type="ORF">TK2N_20540</name>
</gene>
<evidence type="ECO:0000313" key="8">
    <source>
        <dbReference type="EMBL" id="GEQ50180.1"/>
    </source>
</evidence>
<keyword evidence="2" id="KW-0929">Antimicrobial</keyword>
<keyword evidence="4" id="KW-0378">Hydrolase</keyword>
<dbReference type="InterPro" id="IPR036779">
    <property type="entry name" value="LysM_dom_sf"/>
</dbReference>
<dbReference type="PROSITE" id="PS51782">
    <property type="entry name" value="LYSM"/>
    <property type="match status" value="1"/>
</dbReference>
<dbReference type="GO" id="GO:0031640">
    <property type="term" value="P:killing of cells of another organism"/>
    <property type="evidence" value="ECO:0007669"/>
    <property type="project" value="UniProtKB-KW"/>
</dbReference>
<proteinExistence type="inferred from homology"/>
<keyword evidence="11" id="KW-1185">Reference proteome</keyword>
<sequence length="295" mass="32235">MVYQTRSERHQKRVTFDKKFDKKTVLSLVGTGLVVAPTTAALFPQESYAEEYQVAESEASYLINQISGSAQQIADSNDLYASVMIAQALLESGNGSSSLSSSPTYNLFGVKAYGQEPSIWLSTQEYIDGEFETMNEPFRVYGSYEESLQDHAAVLTSSSYSSGAPNYQGAWKSQTSGYTDATAFLTGRYATDPDYGQKLNSLIEAYNLTQFDTPAQPSDYTYTETSYETTDSVESQESVSEEATTSASSGNTTYTVQQGDTLWDIAQNQGVSLDELMANNGLSDELVTIGQQLTI</sequence>
<evidence type="ECO:0000256" key="4">
    <source>
        <dbReference type="ARBA" id="ARBA00022801"/>
    </source>
</evidence>
<dbReference type="PANTHER" id="PTHR33308:SF9">
    <property type="entry name" value="PEPTIDOGLYCAN HYDROLASE FLGJ"/>
    <property type="match status" value="1"/>
</dbReference>
<dbReference type="GeneID" id="69984892"/>
<evidence type="ECO:0000313" key="9">
    <source>
        <dbReference type="EMBL" id="GEQ55210.1"/>
    </source>
</evidence>
<dbReference type="EMBL" id="BKBQ01000037">
    <property type="protein sequence ID" value="GEQ55210.1"/>
    <property type="molecule type" value="Genomic_DNA"/>
</dbReference>
<dbReference type="InterPro" id="IPR051056">
    <property type="entry name" value="Glycosyl_Hydrolase_73"/>
</dbReference>
<dbReference type="InterPro" id="IPR002901">
    <property type="entry name" value="MGlyc_endo_b_GlcNAc-like_dom"/>
</dbReference>
<dbReference type="SMART" id="SM00047">
    <property type="entry name" value="LYZ2"/>
    <property type="match status" value="1"/>
</dbReference>
<protein>
    <recommendedName>
        <fullName evidence="5">Peptidoglycan hydrolase</fullName>
    </recommendedName>
</protein>
<dbReference type="RefSeq" id="WP_124005485.1">
    <property type="nucleotide sequence ID" value="NZ_BJYN01000062.1"/>
</dbReference>
<evidence type="ECO:0000313" key="10">
    <source>
        <dbReference type="Proteomes" id="UP000886597"/>
    </source>
</evidence>